<dbReference type="Pfam" id="PF13243">
    <property type="entry name" value="SQHop_cyclase_C"/>
    <property type="match status" value="1"/>
</dbReference>
<dbReference type="PROSITE" id="PS50104">
    <property type="entry name" value="TIR"/>
    <property type="match status" value="1"/>
</dbReference>
<name>A0A9W6RMU0_9ACTN</name>
<dbReference type="Pfam" id="PF13676">
    <property type="entry name" value="TIR_2"/>
    <property type="match status" value="1"/>
</dbReference>
<evidence type="ECO:0000259" key="2">
    <source>
        <dbReference type="PROSITE" id="PS50104"/>
    </source>
</evidence>
<accession>A0A9W6RMU0</accession>
<evidence type="ECO:0000256" key="1">
    <source>
        <dbReference type="SAM" id="MobiDB-lite"/>
    </source>
</evidence>
<dbReference type="AlphaFoldDB" id="A0A9W6RMU0"/>
<sequence>MVSHHAFISYNSQDGEIVHEIARRLVQDKGIFCWLDVWSLIPGRAWQNEIEAAISNCDVMLVALGKHGVGAWHHEEFRTAIDLFAEKPDERRVIPLLLPGAGPDANNLIPQFLRRFTYIDLRSGITPHQLDRLAAGIRGEPPGPPGGLRTSRPFTTTSSAPREISPWERRTLSRIDSILRVTERWVSSIQNRDGGLPSDADGTSSCTWTSAGMVYAINRRQRTPASAHWLRRTLTWVLDNRNRDGGVPLVIPGDPSITDATAQALLACAEMQRVIPGWEPETTSDDLIDWLLNRQQPSGGWAWRTSDEDAWTASTAYALHALSVANDVLGERPGLRDAITSGLSWLRDTRNDDCGWGSQAGRASQPAVSGLAMFCLTEIGLREFAAESGDYLRQKQNDEGGWQSTIDRPTGHSIIRFGDAHALAGMASAAYFDHEDVVRRGFDALIKSFKGSYFQYGDTAMKTWPTRDGLLAISAVASSVRAPGPEY</sequence>
<evidence type="ECO:0000313" key="3">
    <source>
        <dbReference type="EMBL" id="GLY79136.1"/>
    </source>
</evidence>
<dbReference type="InterPro" id="IPR008930">
    <property type="entry name" value="Terpenoid_cyclase/PrenylTrfase"/>
</dbReference>
<gene>
    <name evidence="3" type="ORF">Airi01_074030</name>
</gene>
<proteinExistence type="predicted"/>
<comment type="caution">
    <text evidence="3">The sequence shown here is derived from an EMBL/GenBank/DDBJ whole genome shotgun (WGS) entry which is preliminary data.</text>
</comment>
<reference evidence="3" key="1">
    <citation type="submission" date="2023-03" db="EMBL/GenBank/DDBJ databases">
        <title>Actinoallomurus iriomotensis NBRC 103681.</title>
        <authorList>
            <person name="Ichikawa N."/>
            <person name="Sato H."/>
            <person name="Tonouchi N."/>
        </authorList>
    </citation>
    <scope>NUCLEOTIDE SEQUENCE</scope>
    <source>
        <strain evidence="3">NBRC 103681</strain>
    </source>
</reference>
<dbReference type="GO" id="GO:0007165">
    <property type="term" value="P:signal transduction"/>
    <property type="evidence" value="ECO:0007669"/>
    <property type="project" value="InterPro"/>
</dbReference>
<dbReference type="RefSeq" id="WP_285630178.1">
    <property type="nucleotide sequence ID" value="NZ_BSTJ01000010.1"/>
</dbReference>
<organism evidence="3 4">
    <name type="scientific">Actinoallomurus iriomotensis</name>
    <dbReference type="NCBI Taxonomy" id="478107"/>
    <lineage>
        <taxon>Bacteria</taxon>
        <taxon>Bacillati</taxon>
        <taxon>Actinomycetota</taxon>
        <taxon>Actinomycetes</taxon>
        <taxon>Streptosporangiales</taxon>
        <taxon>Thermomonosporaceae</taxon>
        <taxon>Actinoallomurus</taxon>
    </lineage>
</organism>
<dbReference type="InterPro" id="IPR032696">
    <property type="entry name" value="SQ_cyclase_C"/>
</dbReference>
<dbReference type="CDD" id="cd00688">
    <property type="entry name" value="ISOPREN_C2_like"/>
    <property type="match status" value="1"/>
</dbReference>
<evidence type="ECO:0000313" key="4">
    <source>
        <dbReference type="Proteomes" id="UP001165135"/>
    </source>
</evidence>
<dbReference type="Gene3D" id="3.40.50.10140">
    <property type="entry name" value="Toll/interleukin-1 receptor homology (TIR) domain"/>
    <property type="match status" value="1"/>
</dbReference>
<dbReference type="Proteomes" id="UP001165135">
    <property type="component" value="Unassembled WGS sequence"/>
</dbReference>
<dbReference type="InterPro" id="IPR035897">
    <property type="entry name" value="Toll_tir_struct_dom_sf"/>
</dbReference>
<feature type="domain" description="TIR" evidence="2">
    <location>
        <begin position="2"/>
        <end position="141"/>
    </location>
</feature>
<dbReference type="SUPFAM" id="SSF52200">
    <property type="entry name" value="Toll/Interleukin receptor TIR domain"/>
    <property type="match status" value="1"/>
</dbReference>
<feature type="region of interest" description="Disordered" evidence="1">
    <location>
        <begin position="135"/>
        <end position="163"/>
    </location>
</feature>
<dbReference type="EMBL" id="BSTJ01000010">
    <property type="protein sequence ID" value="GLY79136.1"/>
    <property type="molecule type" value="Genomic_DNA"/>
</dbReference>
<dbReference type="Gene3D" id="1.50.10.20">
    <property type="match status" value="2"/>
</dbReference>
<dbReference type="SUPFAM" id="SSF48239">
    <property type="entry name" value="Terpenoid cyclases/Protein prenyltransferases"/>
    <property type="match status" value="1"/>
</dbReference>
<protein>
    <recommendedName>
        <fullName evidence="2">TIR domain-containing protein</fullName>
    </recommendedName>
</protein>
<dbReference type="InterPro" id="IPR000157">
    <property type="entry name" value="TIR_dom"/>
</dbReference>